<evidence type="ECO:0000256" key="4">
    <source>
        <dbReference type="ARBA" id="ARBA00022723"/>
    </source>
</evidence>
<sequence length="467" mass="53159">METQFSWTKQWYPISPLSYLDSNSPNPVTLLGKKLVIWQDNHQQWIVMDDYCPHKLAQLSLGRINEDGNLMCRHHGWTFNNEGQCTNVPMLTGNAKEIACNSLRSHVKTYPTQVLQGLLWIWPDDSATAFEDCQLKNPATIPECDPDKSFMDWHMTEVPVGYTVSVESTFDPSHAQYLHEGSGYYSPETAVPIKEFSLVGEMSADAGFHLKHSGYNLLNQDMEATRNFTPPCANTTIYRYANGKNHIFQLYFVPTKPGQCRHIVKFIIGGNTVKKKSWLSLLPNYLQIGLQHLLSYKVSDQDLTVMHSQEMIETSLNKKWQKAYFMPSPADLGIVTFRKWLDEFAGGAPSWQDNLETTVKNIDNEQLYDRWHRHTKFCPNCRRSVILLDKVQAILQRVSGLLALLTLALIIISIPAKFALFTTILSIISLLGSYFIDNLKQQFFTSIPQGGLPIIKVYADRPSKSLS</sequence>
<dbReference type="Pfam" id="PF00355">
    <property type="entry name" value="Rieske"/>
    <property type="match status" value="1"/>
</dbReference>
<evidence type="ECO:0000256" key="11">
    <source>
        <dbReference type="SAM" id="Phobius"/>
    </source>
</evidence>
<keyword evidence="8" id="KW-0408">Iron</keyword>
<feature type="transmembrane region" description="Helical" evidence="11">
    <location>
        <begin position="394"/>
        <end position="412"/>
    </location>
</feature>
<keyword evidence="7" id="KW-0560">Oxidoreductase</keyword>
<evidence type="ECO:0000256" key="8">
    <source>
        <dbReference type="ARBA" id="ARBA00023004"/>
    </source>
</evidence>
<dbReference type="InterPro" id="IPR013626">
    <property type="entry name" value="PaO"/>
</dbReference>
<keyword evidence="4" id="KW-0479">Metal-binding</keyword>
<dbReference type="PANTHER" id="PTHR21266">
    <property type="entry name" value="IRON-SULFUR DOMAIN CONTAINING PROTEIN"/>
    <property type="match status" value="1"/>
</dbReference>
<feature type="domain" description="Rieske" evidence="12">
    <location>
        <begin position="11"/>
        <end position="121"/>
    </location>
</feature>
<evidence type="ECO:0000256" key="1">
    <source>
        <dbReference type="ARBA" id="ARBA00004370"/>
    </source>
</evidence>
<name>A0ABR8A8R0_9CYAN</name>
<dbReference type="PROSITE" id="PS51296">
    <property type="entry name" value="RIESKE"/>
    <property type="match status" value="1"/>
</dbReference>
<gene>
    <name evidence="13" type="ORF">H6G24_11110</name>
</gene>
<dbReference type="Proteomes" id="UP000658514">
    <property type="component" value="Unassembled WGS sequence"/>
</dbReference>
<dbReference type="EMBL" id="JACJQH010000014">
    <property type="protein sequence ID" value="MBD2196039.1"/>
    <property type="molecule type" value="Genomic_DNA"/>
</dbReference>
<evidence type="ECO:0000256" key="10">
    <source>
        <dbReference type="ARBA" id="ARBA00023136"/>
    </source>
</evidence>
<dbReference type="SUPFAM" id="SSF55961">
    <property type="entry name" value="Bet v1-like"/>
    <property type="match status" value="1"/>
</dbReference>
<dbReference type="SUPFAM" id="SSF50022">
    <property type="entry name" value="ISP domain"/>
    <property type="match status" value="1"/>
</dbReference>
<dbReference type="Pfam" id="PF08417">
    <property type="entry name" value="PaO"/>
    <property type="match status" value="1"/>
</dbReference>
<evidence type="ECO:0000256" key="9">
    <source>
        <dbReference type="ARBA" id="ARBA00023014"/>
    </source>
</evidence>
<keyword evidence="10 11" id="KW-0472">Membrane</keyword>
<feature type="transmembrane region" description="Helical" evidence="11">
    <location>
        <begin position="418"/>
        <end position="436"/>
    </location>
</feature>
<keyword evidence="2 11" id="KW-0812">Transmembrane</keyword>
<comment type="caution">
    <text evidence="13">The sequence shown here is derived from an EMBL/GenBank/DDBJ whole genome shotgun (WGS) entry which is preliminary data.</text>
</comment>
<evidence type="ECO:0000259" key="12">
    <source>
        <dbReference type="PROSITE" id="PS51296"/>
    </source>
</evidence>
<evidence type="ECO:0000256" key="5">
    <source>
        <dbReference type="ARBA" id="ARBA00022946"/>
    </source>
</evidence>
<dbReference type="InterPro" id="IPR036922">
    <property type="entry name" value="Rieske_2Fe-2S_sf"/>
</dbReference>
<dbReference type="InterPro" id="IPR050584">
    <property type="entry name" value="Cholesterol_7-desaturase"/>
</dbReference>
<keyword evidence="5" id="KW-0809">Transit peptide</keyword>
<comment type="subcellular location">
    <subcellularLocation>
        <location evidence="1">Membrane</location>
    </subcellularLocation>
</comment>
<keyword evidence="14" id="KW-1185">Reference proteome</keyword>
<evidence type="ECO:0000313" key="13">
    <source>
        <dbReference type="EMBL" id="MBD2196039.1"/>
    </source>
</evidence>
<reference evidence="13 14" key="1">
    <citation type="journal article" date="2020" name="ISME J.">
        <title>Comparative genomics reveals insights into cyanobacterial evolution and habitat adaptation.</title>
        <authorList>
            <person name="Chen M.Y."/>
            <person name="Teng W.K."/>
            <person name="Zhao L."/>
            <person name="Hu C.X."/>
            <person name="Zhou Y.K."/>
            <person name="Han B.P."/>
            <person name="Song L.R."/>
            <person name="Shu W.S."/>
        </authorList>
    </citation>
    <scope>NUCLEOTIDE SEQUENCE [LARGE SCALE GENOMIC DNA]</scope>
    <source>
        <strain evidence="13 14">FACHB-288</strain>
    </source>
</reference>
<keyword evidence="6 11" id="KW-1133">Transmembrane helix</keyword>
<keyword evidence="3" id="KW-0001">2Fe-2S</keyword>
<evidence type="ECO:0000256" key="7">
    <source>
        <dbReference type="ARBA" id="ARBA00023002"/>
    </source>
</evidence>
<protein>
    <submittedName>
        <fullName evidence="13">Rieske 2Fe-2S domain-containing protein</fullName>
    </submittedName>
</protein>
<accession>A0ABR8A8R0</accession>
<dbReference type="Gene3D" id="3.90.380.10">
    <property type="entry name" value="Naphthalene 1,2-dioxygenase Alpha Subunit, Chain A, domain 1"/>
    <property type="match status" value="1"/>
</dbReference>
<evidence type="ECO:0000256" key="6">
    <source>
        <dbReference type="ARBA" id="ARBA00022989"/>
    </source>
</evidence>
<dbReference type="RefSeq" id="WP_190540341.1">
    <property type="nucleotide sequence ID" value="NZ_CAWPNO010000045.1"/>
</dbReference>
<organism evidence="13 14">
    <name type="scientific">Calothrix parietina FACHB-288</name>
    <dbReference type="NCBI Taxonomy" id="2692896"/>
    <lineage>
        <taxon>Bacteria</taxon>
        <taxon>Bacillati</taxon>
        <taxon>Cyanobacteriota</taxon>
        <taxon>Cyanophyceae</taxon>
        <taxon>Nostocales</taxon>
        <taxon>Calotrichaceae</taxon>
        <taxon>Calothrix</taxon>
    </lineage>
</organism>
<evidence type="ECO:0000256" key="2">
    <source>
        <dbReference type="ARBA" id="ARBA00022692"/>
    </source>
</evidence>
<dbReference type="Gene3D" id="2.102.10.10">
    <property type="entry name" value="Rieske [2Fe-2S] iron-sulphur domain"/>
    <property type="match status" value="1"/>
</dbReference>
<dbReference type="PANTHER" id="PTHR21266:SF32">
    <property type="entry name" value="CHOLESTEROL 7-DESATURASE NVD"/>
    <property type="match status" value="1"/>
</dbReference>
<proteinExistence type="predicted"/>
<evidence type="ECO:0000313" key="14">
    <source>
        <dbReference type="Proteomes" id="UP000658514"/>
    </source>
</evidence>
<keyword evidence="9" id="KW-0411">Iron-sulfur</keyword>
<evidence type="ECO:0000256" key="3">
    <source>
        <dbReference type="ARBA" id="ARBA00022714"/>
    </source>
</evidence>
<dbReference type="InterPro" id="IPR017941">
    <property type="entry name" value="Rieske_2Fe-2S"/>
</dbReference>